<protein>
    <submittedName>
        <fullName evidence="1">Uncharacterized protein</fullName>
    </submittedName>
</protein>
<organism evidence="1 2">
    <name type="scientific">Moraxella catarrhalis</name>
    <name type="common">Branhamella catarrhalis</name>
    <dbReference type="NCBI Taxonomy" id="480"/>
    <lineage>
        <taxon>Bacteria</taxon>
        <taxon>Pseudomonadati</taxon>
        <taxon>Pseudomonadota</taxon>
        <taxon>Gammaproteobacteria</taxon>
        <taxon>Moraxellales</taxon>
        <taxon>Moraxellaceae</taxon>
        <taxon>Moraxella</taxon>
    </lineage>
</organism>
<dbReference type="EMBL" id="LXHC01000008">
    <property type="protein sequence ID" value="OAU97293.1"/>
    <property type="molecule type" value="Genomic_DNA"/>
</dbReference>
<name>A0A198ULD6_MORCA</name>
<dbReference type="AlphaFoldDB" id="A0A198ULD6"/>
<accession>A0A198ULD6</accession>
<evidence type="ECO:0000313" key="1">
    <source>
        <dbReference type="EMBL" id="OAU97293.1"/>
    </source>
</evidence>
<keyword evidence="2" id="KW-1185">Reference proteome</keyword>
<evidence type="ECO:0000313" key="2">
    <source>
        <dbReference type="Proteomes" id="UP000078228"/>
    </source>
</evidence>
<gene>
    <name evidence="1" type="ORF">AO384_0675</name>
</gene>
<reference evidence="1 2" key="1">
    <citation type="journal article" date="2016" name="Genome Biol. Evol.">
        <title>Comparative Genomic Analyses of the Moraxella catarrhalis Serosensitive and Seroresistant Lineages Demonstrate Their Independent Evolution.</title>
        <authorList>
            <person name="Earl J.P."/>
            <person name="de Vries S.P."/>
            <person name="Ahmed A."/>
            <person name="Powell E."/>
            <person name="Schultz M.P."/>
            <person name="Hermans P.W."/>
            <person name="Hill D.J."/>
            <person name="Zhou Z."/>
            <person name="Constantinidou C.I."/>
            <person name="Hu F.Z."/>
            <person name="Bootsma H.J."/>
            <person name="Ehrlich G.D."/>
        </authorList>
    </citation>
    <scope>NUCLEOTIDE SEQUENCE [LARGE SCALE GENOMIC DNA]</scope>
    <source>
        <strain evidence="1 2">Z7542</strain>
    </source>
</reference>
<sequence>MILKNFASGKVFVLEGGESFADPKGWINKKPADDTSRFGLQFKLIIVKLIIFQK</sequence>
<proteinExistence type="predicted"/>
<comment type="caution">
    <text evidence="1">The sequence shown here is derived from an EMBL/GenBank/DDBJ whole genome shotgun (WGS) entry which is preliminary data.</text>
</comment>
<dbReference type="Proteomes" id="UP000078228">
    <property type="component" value="Unassembled WGS sequence"/>
</dbReference>